<comment type="caution">
    <text evidence="1">The sequence shown here is derived from an EMBL/GenBank/DDBJ whole genome shotgun (WGS) entry which is preliminary data.</text>
</comment>
<dbReference type="Gene3D" id="1.25.40.10">
    <property type="entry name" value="Tetratricopeptide repeat domain"/>
    <property type="match status" value="1"/>
</dbReference>
<evidence type="ECO:0008006" key="3">
    <source>
        <dbReference type="Google" id="ProtNLM"/>
    </source>
</evidence>
<gene>
    <name evidence="1" type="ORF">IV02_28475</name>
</gene>
<protein>
    <recommendedName>
        <fullName evidence="3">Sel1 repeat family protein</fullName>
    </recommendedName>
</protein>
<dbReference type="AlphaFoldDB" id="A0A085UPK6"/>
<evidence type="ECO:0000313" key="1">
    <source>
        <dbReference type="EMBL" id="KFE45119.1"/>
    </source>
</evidence>
<sequence>MLREKNFGYLTREAIQWFEHAALQGHLYAMVALTSEHTADCFIYRDCSFAKRWKAKALEAIEQKANDGNGEAMLLTYYVTNDLNWLSRSAESGFSDAMYRLGREYGKGEGIFLTPNRRQLAADEWIVKAAEGGHVIAINDVVEMKSFQNDLKGVRYWTERGLEGGGFNATARYARWLSDAPTATADSNDLIKAYGLTVLLDEAAPTRWSGRTYRALEEIAAMMTPSQIKAGQLFAEEWVRKHPPLRKDSR</sequence>
<dbReference type="PATRIC" id="fig|317.174.peg.5817"/>
<proteinExistence type="predicted"/>
<reference evidence="1 2" key="1">
    <citation type="submission" date="2014-07" db="EMBL/GenBank/DDBJ databases">
        <title>Draft Genome Sequences of Environmental Pseudomonas syringae strains.</title>
        <authorList>
            <person name="Baltrus D.A."/>
            <person name="Berge O."/>
            <person name="Morris C."/>
        </authorList>
    </citation>
    <scope>NUCLEOTIDE SEQUENCE [LARGE SCALE GENOMIC DNA]</scope>
    <source>
        <strain evidence="1 2">CEB003</strain>
    </source>
</reference>
<dbReference type="EMBL" id="JPQT01000152">
    <property type="protein sequence ID" value="KFE45119.1"/>
    <property type="molecule type" value="Genomic_DNA"/>
</dbReference>
<organism evidence="1 2">
    <name type="scientific">Pseudomonas syringae</name>
    <dbReference type="NCBI Taxonomy" id="317"/>
    <lineage>
        <taxon>Bacteria</taxon>
        <taxon>Pseudomonadati</taxon>
        <taxon>Pseudomonadota</taxon>
        <taxon>Gammaproteobacteria</taxon>
        <taxon>Pseudomonadales</taxon>
        <taxon>Pseudomonadaceae</taxon>
        <taxon>Pseudomonas</taxon>
    </lineage>
</organism>
<dbReference type="SUPFAM" id="SSF81901">
    <property type="entry name" value="HCP-like"/>
    <property type="match status" value="1"/>
</dbReference>
<evidence type="ECO:0000313" key="2">
    <source>
        <dbReference type="Proteomes" id="UP000028643"/>
    </source>
</evidence>
<dbReference type="Proteomes" id="UP000028643">
    <property type="component" value="Unassembled WGS sequence"/>
</dbReference>
<name>A0A085UPK6_PSESX</name>
<accession>A0A085UPK6</accession>
<dbReference type="InterPro" id="IPR011990">
    <property type="entry name" value="TPR-like_helical_dom_sf"/>
</dbReference>